<dbReference type="EMBL" id="QGMK01000318">
    <property type="protein sequence ID" value="TVY82441.1"/>
    <property type="molecule type" value="Genomic_DNA"/>
</dbReference>
<gene>
    <name evidence="2" type="primary">MES2_0</name>
    <name evidence="2" type="ORF">LSUE1_G005158</name>
</gene>
<reference evidence="2 3" key="1">
    <citation type="submission" date="2018-05" db="EMBL/GenBank/DDBJ databases">
        <title>Genome sequencing and assembly of the regulated plant pathogen Lachnellula willkommii and related sister species for the development of diagnostic species identification markers.</title>
        <authorList>
            <person name="Giroux E."/>
            <person name="Bilodeau G."/>
        </authorList>
    </citation>
    <scope>NUCLEOTIDE SEQUENCE [LARGE SCALE GENOMIC DNA]</scope>
    <source>
        <strain evidence="2 3">CBS 268.59</strain>
    </source>
</reference>
<comment type="caution">
    <text evidence="2">The sequence shown here is derived from an EMBL/GenBank/DDBJ whole genome shotgun (WGS) entry which is preliminary data.</text>
</comment>
<evidence type="ECO:0000313" key="3">
    <source>
        <dbReference type="Proteomes" id="UP000469558"/>
    </source>
</evidence>
<dbReference type="Proteomes" id="UP000469558">
    <property type="component" value="Unassembled WGS sequence"/>
</dbReference>
<dbReference type="PANTHER" id="PTHR37017">
    <property type="entry name" value="AB HYDROLASE-1 DOMAIN-CONTAINING PROTEIN-RELATED"/>
    <property type="match status" value="1"/>
</dbReference>
<proteinExistence type="predicted"/>
<accession>A0A8T9CA14</accession>
<dbReference type="PANTHER" id="PTHR37017:SF3">
    <property type="entry name" value="AB HYDROLASE-1 DOMAIN-CONTAINING PROTEIN"/>
    <property type="match status" value="1"/>
</dbReference>
<sequence>MSSKPTLVLVPGAWHIASTWNKISSLLEAQGYKCSSLTLPSANSNPSATYLDDINAVRDAITAETTQGRDVVLVVHSYGGHVGNSAIKGLTKPKQDSSVPTNKSSGFVVGVAMIASGFPITGVAFLDGFGGKPPPYWKADEETGFLDLLVDIRELFYHDLPIEEGEYWVSKLEKQALRPLTEGEHSYAGWKDVPVWFLATTEDKALPFEAQKFFVQTARDAGADVTVREVESSHSPMLSKPQETVDFLLEAAASFAK</sequence>
<dbReference type="AlphaFoldDB" id="A0A8T9CA14"/>
<name>A0A8T9CA14_9HELO</name>
<organism evidence="2 3">
    <name type="scientific">Lachnellula suecica</name>
    <dbReference type="NCBI Taxonomy" id="602035"/>
    <lineage>
        <taxon>Eukaryota</taxon>
        <taxon>Fungi</taxon>
        <taxon>Dikarya</taxon>
        <taxon>Ascomycota</taxon>
        <taxon>Pezizomycotina</taxon>
        <taxon>Leotiomycetes</taxon>
        <taxon>Helotiales</taxon>
        <taxon>Lachnaceae</taxon>
        <taxon>Lachnellula</taxon>
    </lineage>
</organism>
<dbReference type="InterPro" id="IPR052897">
    <property type="entry name" value="Sec-Metab_Biosynth_Hydrolase"/>
</dbReference>
<evidence type="ECO:0000259" key="1">
    <source>
        <dbReference type="Pfam" id="PF12697"/>
    </source>
</evidence>
<dbReference type="InterPro" id="IPR000073">
    <property type="entry name" value="AB_hydrolase_1"/>
</dbReference>
<dbReference type="SUPFAM" id="SSF53474">
    <property type="entry name" value="alpha/beta-Hydrolases"/>
    <property type="match status" value="1"/>
</dbReference>
<keyword evidence="3" id="KW-1185">Reference proteome</keyword>
<evidence type="ECO:0000313" key="2">
    <source>
        <dbReference type="EMBL" id="TVY82441.1"/>
    </source>
</evidence>
<dbReference type="Gene3D" id="3.40.50.1820">
    <property type="entry name" value="alpha/beta hydrolase"/>
    <property type="match status" value="1"/>
</dbReference>
<dbReference type="OrthoDB" id="408373at2759"/>
<dbReference type="InterPro" id="IPR029058">
    <property type="entry name" value="AB_hydrolase_fold"/>
</dbReference>
<dbReference type="Pfam" id="PF12697">
    <property type="entry name" value="Abhydrolase_6"/>
    <property type="match status" value="1"/>
</dbReference>
<feature type="domain" description="AB hydrolase-1" evidence="1">
    <location>
        <begin position="7"/>
        <end position="246"/>
    </location>
</feature>
<protein>
    <submittedName>
        <fullName evidence="2">Methylesterase</fullName>
    </submittedName>
</protein>